<evidence type="ECO:0000256" key="2">
    <source>
        <dbReference type="SAM" id="Phobius"/>
    </source>
</evidence>
<evidence type="ECO:0000313" key="4">
    <source>
        <dbReference type="Proteomes" id="UP000630353"/>
    </source>
</evidence>
<proteinExistence type="predicted"/>
<dbReference type="RefSeq" id="WP_189987997.1">
    <property type="nucleotide sequence ID" value="NZ_BMZS01000002.1"/>
</dbReference>
<name>A0A918XPG1_9PROT</name>
<keyword evidence="2" id="KW-1133">Transmembrane helix</keyword>
<dbReference type="AlphaFoldDB" id="A0A918XPG1"/>
<keyword evidence="2" id="KW-0812">Transmembrane</keyword>
<organism evidence="3 4">
    <name type="scientific">Thalassobaculum fulvum</name>
    <dbReference type="NCBI Taxonomy" id="1633335"/>
    <lineage>
        <taxon>Bacteria</taxon>
        <taxon>Pseudomonadati</taxon>
        <taxon>Pseudomonadota</taxon>
        <taxon>Alphaproteobacteria</taxon>
        <taxon>Rhodospirillales</taxon>
        <taxon>Thalassobaculaceae</taxon>
        <taxon>Thalassobaculum</taxon>
    </lineage>
</organism>
<feature type="compositionally biased region" description="Polar residues" evidence="1">
    <location>
        <begin position="115"/>
        <end position="132"/>
    </location>
</feature>
<feature type="region of interest" description="Disordered" evidence="1">
    <location>
        <begin position="52"/>
        <end position="138"/>
    </location>
</feature>
<gene>
    <name evidence="3" type="ORF">GCM10017083_11810</name>
</gene>
<feature type="compositionally biased region" description="Low complexity" evidence="1">
    <location>
        <begin position="59"/>
        <end position="83"/>
    </location>
</feature>
<protein>
    <submittedName>
        <fullName evidence="3">Uncharacterized protein</fullName>
    </submittedName>
</protein>
<keyword evidence="4" id="KW-1185">Reference proteome</keyword>
<sequence length="138" mass="14596">MTGAHHGSNDQSPKRRLRVATLVWLLSALSLLQWIAPSVDPWLLARLGEGATLEPPPAAAEHPSPAVEARSTAAPAAFEARPAGQRSLPSNDDLDAVPHHPQLTIAGEFRAAPQRTRTVATLSRDSHSTTARSPPGKG</sequence>
<evidence type="ECO:0000313" key="3">
    <source>
        <dbReference type="EMBL" id="GHD44419.1"/>
    </source>
</evidence>
<dbReference type="Proteomes" id="UP000630353">
    <property type="component" value="Unassembled WGS sequence"/>
</dbReference>
<accession>A0A918XPG1</accession>
<dbReference type="EMBL" id="BMZS01000002">
    <property type="protein sequence ID" value="GHD44419.1"/>
    <property type="molecule type" value="Genomic_DNA"/>
</dbReference>
<reference evidence="3" key="1">
    <citation type="journal article" date="2014" name="Int. J. Syst. Evol. Microbiol.">
        <title>Complete genome sequence of Corynebacterium casei LMG S-19264T (=DSM 44701T), isolated from a smear-ripened cheese.</title>
        <authorList>
            <consortium name="US DOE Joint Genome Institute (JGI-PGF)"/>
            <person name="Walter F."/>
            <person name="Albersmeier A."/>
            <person name="Kalinowski J."/>
            <person name="Ruckert C."/>
        </authorList>
    </citation>
    <scope>NUCLEOTIDE SEQUENCE</scope>
    <source>
        <strain evidence="3">KCTC 42651</strain>
    </source>
</reference>
<keyword evidence="2" id="KW-0472">Membrane</keyword>
<comment type="caution">
    <text evidence="3">The sequence shown here is derived from an EMBL/GenBank/DDBJ whole genome shotgun (WGS) entry which is preliminary data.</text>
</comment>
<reference evidence="3" key="2">
    <citation type="submission" date="2020-09" db="EMBL/GenBank/DDBJ databases">
        <authorList>
            <person name="Sun Q."/>
            <person name="Kim S."/>
        </authorList>
    </citation>
    <scope>NUCLEOTIDE SEQUENCE</scope>
    <source>
        <strain evidence="3">KCTC 42651</strain>
    </source>
</reference>
<evidence type="ECO:0000256" key="1">
    <source>
        <dbReference type="SAM" id="MobiDB-lite"/>
    </source>
</evidence>
<feature type="transmembrane region" description="Helical" evidence="2">
    <location>
        <begin position="17"/>
        <end position="36"/>
    </location>
</feature>